<evidence type="ECO:0000313" key="5">
    <source>
        <dbReference type="Proteomes" id="UP000018948"/>
    </source>
</evidence>
<dbReference type="GO" id="GO:0004525">
    <property type="term" value="F:ribonuclease III activity"/>
    <property type="evidence" value="ECO:0007669"/>
    <property type="project" value="InterPro"/>
</dbReference>
<feature type="region of interest" description="Disordered" evidence="2">
    <location>
        <begin position="1"/>
        <end position="32"/>
    </location>
</feature>
<dbReference type="GO" id="GO:0030422">
    <property type="term" value="P:siRNA processing"/>
    <property type="evidence" value="ECO:0007669"/>
    <property type="project" value="TreeGrafter"/>
</dbReference>
<dbReference type="PANTHER" id="PTHR14950:SF37">
    <property type="entry name" value="ENDORIBONUCLEASE DICER"/>
    <property type="match status" value="1"/>
</dbReference>
<dbReference type="PROSITE" id="PS50142">
    <property type="entry name" value="RNASE_3_2"/>
    <property type="match status" value="1"/>
</dbReference>
<dbReference type="GO" id="GO:0003723">
    <property type="term" value="F:RNA binding"/>
    <property type="evidence" value="ECO:0007669"/>
    <property type="project" value="TreeGrafter"/>
</dbReference>
<comment type="caution">
    <text evidence="4">The sequence shown here is derived from an EMBL/GenBank/DDBJ whole genome shotgun (WGS) entry which is preliminary data.</text>
</comment>
<evidence type="ECO:0000259" key="3">
    <source>
        <dbReference type="PROSITE" id="PS50142"/>
    </source>
</evidence>
<accession>W2Y3T6</accession>
<evidence type="ECO:0000256" key="1">
    <source>
        <dbReference type="ARBA" id="ARBA00022801"/>
    </source>
</evidence>
<dbReference type="SUPFAM" id="SSF69065">
    <property type="entry name" value="RNase III domain-like"/>
    <property type="match status" value="1"/>
</dbReference>
<dbReference type="OrthoDB" id="67027at2759"/>
<feature type="region of interest" description="Disordered" evidence="2">
    <location>
        <begin position="45"/>
        <end position="75"/>
    </location>
</feature>
<dbReference type="GO" id="GO:0031054">
    <property type="term" value="P:pre-miRNA processing"/>
    <property type="evidence" value="ECO:0007669"/>
    <property type="project" value="TreeGrafter"/>
</dbReference>
<protein>
    <recommendedName>
        <fullName evidence="3">RNase III domain-containing protein</fullName>
    </recommendedName>
</protein>
<sequence length="211" mass="23030">MASKTLTVGAVNARENVRTSSSRSSLPDGFRSPQAVADAVAAALAAENDARSDANRRKGQTPADPNQPPKLERSHLEGDVITNQIDAVQQLMYPKNTPDWQLIKPEHFERVPTPKGWKAGLEKLQERIGVKFQDVTLLKSALTHHGCLPLNPVPEDVPVVRLSNRSLEFLGDSLLGAAVAGYVYQMLPRHQEGQLSRAKSALVNNDTLSKI</sequence>
<dbReference type="Proteomes" id="UP000018948">
    <property type="component" value="Unassembled WGS sequence"/>
</dbReference>
<dbReference type="GO" id="GO:0070578">
    <property type="term" value="C:RISC-loading complex"/>
    <property type="evidence" value="ECO:0007669"/>
    <property type="project" value="TreeGrafter"/>
</dbReference>
<keyword evidence="1" id="KW-0378">Hydrolase</keyword>
<dbReference type="Pfam" id="PF00636">
    <property type="entry name" value="Ribonuclease_3"/>
    <property type="match status" value="1"/>
</dbReference>
<proteinExistence type="predicted"/>
<dbReference type="AlphaFoldDB" id="W2Y3T6"/>
<evidence type="ECO:0000313" key="4">
    <source>
        <dbReference type="EMBL" id="ETP29392.1"/>
    </source>
</evidence>
<feature type="domain" description="RNase III" evidence="3">
    <location>
        <begin position="121"/>
        <end position="211"/>
    </location>
</feature>
<dbReference type="EMBL" id="ANIY01004453">
    <property type="protein sequence ID" value="ETP29392.1"/>
    <property type="molecule type" value="Genomic_DNA"/>
</dbReference>
<dbReference type="GO" id="GO:0005737">
    <property type="term" value="C:cytoplasm"/>
    <property type="evidence" value="ECO:0007669"/>
    <property type="project" value="TreeGrafter"/>
</dbReference>
<dbReference type="InterPro" id="IPR036389">
    <property type="entry name" value="RNase_III_sf"/>
</dbReference>
<dbReference type="CDD" id="cd00593">
    <property type="entry name" value="RIBOc"/>
    <property type="match status" value="1"/>
</dbReference>
<dbReference type="GO" id="GO:0004530">
    <property type="term" value="F:deoxyribonuclease I activity"/>
    <property type="evidence" value="ECO:0007669"/>
    <property type="project" value="TreeGrafter"/>
</dbReference>
<dbReference type="InterPro" id="IPR000999">
    <property type="entry name" value="RNase_III_dom"/>
</dbReference>
<dbReference type="GO" id="GO:0005634">
    <property type="term" value="C:nucleus"/>
    <property type="evidence" value="ECO:0007669"/>
    <property type="project" value="TreeGrafter"/>
</dbReference>
<dbReference type="PANTHER" id="PTHR14950">
    <property type="entry name" value="DICER-RELATED"/>
    <property type="match status" value="1"/>
</dbReference>
<name>W2Y3T6_PHYNI</name>
<gene>
    <name evidence="4" type="ORF">F442_21451</name>
</gene>
<organism evidence="4 5">
    <name type="scientific">Phytophthora nicotianae P10297</name>
    <dbReference type="NCBI Taxonomy" id="1317064"/>
    <lineage>
        <taxon>Eukaryota</taxon>
        <taxon>Sar</taxon>
        <taxon>Stramenopiles</taxon>
        <taxon>Oomycota</taxon>
        <taxon>Peronosporomycetes</taxon>
        <taxon>Peronosporales</taxon>
        <taxon>Peronosporaceae</taxon>
        <taxon>Phytophthora</taxon>
    </lineage>
</organism>
<dbReference type="Gene3D" id="1.10.1520.10">
    <property type="entry name" value="Ribonuclease III domain"/>
    <property type="match status" value="1"/>
</dbReference>
<reference evidence="4 5" key="1">
    <citation type="submission" date="2013-11" db="EMBL/GenBank/DDBJ databases">
        <title>The Genome Sequence of Phytophthora parasitica P10297.</title>
        <authorList>
            <consortium name="The Broad Institute Genomics Platform"/>
            <person name="Russ C."/>
            <person name="Tyler B."/>
            <person name="Panabieres F."/>
            <person name="Shan W."/>
            <person name="Tripathy S."/>
            <person name="Grunwald N."/>
            <person name="Machado M."/>
            <person name="Johnson C.S."/>
            <person name="Walker B."/>
            <person name="Young S.K."/>
            <person name="Zeng Q."/>
            <person name="Gargeya S."/>
            <person name="Fitzgerald M."/>
            <person name="Haas B."/>
            <person name="Abouelleil A."/>
            <person name="Allen A.W."/>
            <person name="Alvarado L."/>
            <person name="Arachchi H.M."/>
            <person name="Berlin A.M."/>
            <person name="Chapman S.B."/>
            <person name="Gainer-Dewar J."/>
            <person name="Goldberg J."/>
            <person name="Griggs A."/>
            <person name="Gujja S."/>
            <person name="Hansen M."/>
            <person name="Howarth C."/>
            <person name="Imamovic A."/>
            <person name="Ireland A."/>
            <person name="Larimer J."/>
            <person name="McCowan C."/>
            <person name="Murphy C."/>
            <person name="Pearson M."/>
            <person name="Poon T.W."/>
            <person name="Priest M."/>
            <person name="Roberts A."/>
            <person name="Saif S."/>
            <person name="Shea T."/>
            <person name="Sisk P."/>
            <person name="Sykes S."/>
            <person name="Wortman J."/>
            <person name="Nusbaum C."/>
            <person name="Birren B."/>
        </authorList>
    </citation>
    <scope>NUCLEOTIDE SEQUENCE [LARGE SCALE GENOMIC DNA]</scope>
    <source>
        <strain evidence="4 5">P10297</strain>
    </source>
</reference>
<evidence type="ECO:0000256" key="2">
    <source>
        <dbReference type="SAM" id="MobiDB-lite"/>
    </source>
</evidence>
<feature type="non-terminal residue" evidence="4">
    <location>
        <position position="211"/>
    </location>
</feature>